<dbReference type="eggNOG" id="COG2120">
    <property type="taxonomic scope" value="Bacteria"/>
</dbReference>
<evidence type="ECO:0008006" key="4">
    <source>
        <dbReference type="Google" id="ProtNLM"/>
    </source>
</evidence>
<evidence type="ECO:0000313" key="3">
    <source>
        <dbReference type="Proteomes" id="UP000006304"/>
    </source>
</evidence>
<dbReference type="GO" id="GO:0016137">
    <property type="term" value="P:glycoside metabolic process"/>
    <property type="evidence" value="ECO:0007669"/>
    <property type="project" value="UniProtKB-ARBA"/>
</dbReference>
<keyword evidence="3" id="KW-1185">Reference proteome</keyword>
<gene>
    <name evidence="2" type="ORF">O3I_025125</name>
</gene>
<sequence>MSVQRFAAADLTAPGTTVETWTPWLEQLPAIDPLTLVDTPHLQIVAPHPDDEVLGTGALTALLTDHGVHASIIAVTDGEASHPNSPTHSPADLAALRRRESAAAATELGVAEVVSLGLPDGAVTVHTARLTDLLTDHIRPAATVAIPLHNDGHPDHEATARSACTAAARRGARVLEYPVWMWHWAAPADPDIDWPRARRLILPEECVRRKRRATALFASQIHALSDHADDAAVLAPHIVARLLTLNEVVFV</sequence>
<dbReference type="RefSeq" id="WP_014985831.1">
    <property type="nucleotide sequence ID" value="NC_018681.1"/>
</dbReference>
<dbReference type="Pfam" id="PF02585">
    <property type="entry name" value="PIG-L"/>
    <property type="match status" value="1"/>
</dbReference>
<protein>
    <recommendedName>
        <fullName evidence="4">LmbE family protein</fullName>
    </recommendedName>
</protein>
<dbReference type="Gene3D" id="3.40.50.10320">
    <property type="entry name" value="LmbE-like"/>
    <property type="match status" value="1"/>
</dbReference>
<dbReference type="SUPFAM" id="SSF102588">
    <property type="entry name" value="LmbE-like"/>
    <property type="match status" value="1"/>
</dbReference>
<dbReference type="GO" id="GO:0016811">
    <property type="term" value="F:hydrolase activity, acting on carbon-nitrogen (but not peptide) bonds, in linear amides"/>
    <property type="evidence" value="ECO:0007669"/>
    <property type="project" value="TreeGrafter"/>
</dbReference>
<dbReference type="AlphaFoldDB" id="K0F6A6"/>
<name>K0F6A6_NOCB7</name>
<dbReference type="HOGENOM" id="CLU_049311_0_2_11"/>
<dbReference type="EMBL" id="CP003876">
    <property type="protein sequence ID" value="AFU02976.1"/>
    <property type="molecule type" value="Genomic_DNA"/>
</dbReference>
<keyword evidence="1" id="KW-0862">Zinc</keyword>
<dbReference type="STRING" id="1133849.O3I_025125"/>
<dbReference type="Proteomes" id="UP000006304">
    <property type="component" value="Chromosome"/>
</dbReference>
<dbReference type="InterPro" id="IPR003737">
    <property type="entry name" value="GlcNAc_PI_deacetylase-related"/>
</dbReference>
<reference evidence="2 3" key="1">
    <citation type="journal article" date="2012" name="J. Bacteriol.">
        <title>Complete genome sequence of Nocardia brasiliensis HUJEG-1.</title>
        <authorList>
            <person name="Vera-Cabrera L."/>
            <person name="Ortiz-Lopez R."/>
            <person name="Elizondo-Gonzalez R."/>
            <person name="Perez-Maya A.A."/>
            <person name="Ocampo-Candiani J."/>
        </authorList>
    </citation>
    <scope>NUCLEOTIDE SEQUENCE [LARGE SCALE GENOMIC DNA]</scope>
    <source>
        <strain evidence="3">ATCC 700358</strain>
    </source>
</reference>
<proteinExistence type="predicted"/>
<dbReference type="InterPro" id="IPR024078">
    <property type="entry name" value="LmbE-like_dom_sf"/>
</dbReference>
<dbReference type="KEGG" id="nbr:O3I_025125"/>
<accession>K0F6A6</accession>
<evidence type="ECO:0000256" key="1">
    <source>
        <dbReference type="ARBA" id="ARBA00022833"/>
    </source>
</evidence>
<evidence type="ECO:0000313" key="2">
    <source>
        <dbReference type="EMBL" id="AFU02976.1"/>
    </source>
</evidence>
<dbReference type="PANTHER" id="PTHR12993:SF29">
    <property type="entry name" value="BLR3841 PROTEIN"/>
    <property type="match status" value="1"/>
</dbReference>
<organism evidence="2 3">
    <name type="scientific">Nocardia brasiliensis (strain ATCC 700358 / HUJEG-1)</name>
    <dbReference type="NCBI Taxonomy" id="1133849"/>
    <lineage>
        <taxon>Bacteria</taxon>
        <taxon>Bacillati</taxon>
        <taxon>Actinomycetota</taxon>
        <taxon>Actinomycetes</taxon>
        <taxon>Mycobacteriales</taxon>
        <taxon>Nocardiaceae</taxon>
        <taxon>Nocardia</taxon>
    </lineage>
</organism>
<dbReference type="PANTHER" id="PTHR12993">
    <property type="entry name" value="N-ACETYLGLUCOSAMINYL-PHOSPHATIDYLINOSITOL DE-N-ACETYLASE-RELATED"/>
    <property type="match status" value="1"/>
</dbReference>